<accession>A0A2G2XVR6</accession>
<dbReference type="OMA" id="HERCGDE"/>
<evidence type="ECO:0000256" key="1">
    <source>
        <dbReference type="SAM" id="SignalP"/>
    </source>
</evidence>
<protein>
    <submittedName>
        <fullName evidence="2">Uncharacterized protein</fullName>
    </submittedName>
</protein>
<sequence>MESKKVMTVAAMAMVLIILLSANMDTAGVAAQGLNCYDNCNTGCAGLSSEEYLRCDKECRERCKDEAKEYLRCDNKCRKKCGGQAGKIDGNLS</sequence>
<name>A0A2G2XVR6_CAPAN</name>
<feature type="signal peptide" evidence="1">
    <location>
        <begin position="1"/>
        <end position="31"/>
    </location>
</feature>
<dbReference type="EMBL" id="AYRZ02000134">
    <property type="protein sequence ID" value="PHT61604.1"/>
    <property type="molecule type" value="Genomic_DNA"/>
</dbReference>
<dbReference type="PANTHER" id="PTHR37183">
    <property type="entry name" value="PLANT THIONIN FAMILY PROTEIN"/>
    <property type="match status" value="1"/>
</dbReference>
<dbReference type="PANTHER" id="PTHR37183:SF1">
    <property type="entry name" value="PLANT THIONIN FAMILY PROTEIN"/>
    <property type="match status" value="1"/>
</dbReference>
<proteinExistence type="predicted"/>
<evidence type="ECO:0000313" key="3">
    <source>
        <dbReference type="Proteomes" id="UP000222542"/>
    </source>
</evidence>
<keyword evidence="3" id="KW-1185">Reference proteome</keyword>
<dbReference type="STRING" id="4072.A0A2G2XVR6"/>
<evidence type="ECO:0000313" key="2">
    <source>
        <dbReference type="EMBL" id="PHT61604.1"/>
    </source>
</evidence>
<comment type="caution">
    <text evidence="2">The sequence shown here is derived from an EMBL/GenBank/DDBJ whole genome shotgun (WGS) entry which is preliminary data.</text>
</comment>
<gene>
    <name evidence="2" type="ORF">T459_34549</name>
</gene>
<reference evidence="2 3" key="2">
    <citation type="journal article" date="2017" name="Genome Biol.">
        <title>New reference genome sequences of hot pepper reveal the massive evolution of plant disease-resistance genes by retroduplication.</title>
        <authorList>
            <person name="Kim S."/>
            <person name="Park J."/>
            <person name="Yeom S.I."/>
            <person name="Kim Y.M."/>
            <person name="Seo E."/>
            <person name="Kim K.T."/>
            <person name="Kim M.S."/>
            <person name="Lee J.M."/>
            <person name="Cheong K."/>
            <person name="Shin H.S."/>
            <person name="Kim S.B."/>
            <person name="Han K."/>
            <person name="Lee J."/>
            <person name="Park M."/>
            <person name="Lee H.A."/>
            <person name="Lee H.Y."/>
            <person name="Lee Y."/>
            <person name="Oh S."/>
            <person name="Lee J.H."/>
            <person name="Choi E."/>
            <person name="Choi E."/>
            <person name="Lee S.E."/>
            <person name="Jeon J."/>
            <person name="Kim H."/>
            <person name="Choi G."/>
            <person name="Song H."/>
            <person name="Lee J."/>
            <person name="Lee S.C."/>
            <person name="Kwon J.K."/>
            <person name="Lee H.Y."/>
            <person name="Koo N."/>
            <person name="Hong Y."/>
            <person name="Kim R.W."/>
            <person name="Kang W.H."/>
            <person name="Huh J.H."/>
            <person name="Kang B.C."/>
            <person name="Yang T.J."/>
            <person name="Lee Y.H."/>
            <person name="Bennetzen J.L."/>
            <person name="Choi D."/>
        </authorList>
    </citation>
    <scope>NUCLEOTIDE SEQUENCE [LARGE SCALE GENOMIC DNA]</scope>
    <source>
        <strain evidence="3">cv. CM334</strain>
    </source>
</reference>
<dbReference type="Proteomes" id="UP000222542">
    <property type="component" value="Unassembled WGS sequence"/>
</dbReference>
<feature type="chain" id="PRO_5013720357" evidence="1">
    <location>
        <begin position="32"/>
        <end position="93"/>
    </location>
</feature>
<dbReference type="AlphaFoldDB" id="A0A2G2XVR6"/>
<keyword evidence="1" id="KW-0732">Signal</keyword>
<dbReference type="Gramene" id="PHT61604">
    <property type="protein sequence ID" value="PHT61604"/>
    <property type="gene ID" value="T459_34549"/>
</dbReference>
<organism evidence="2 3">
    <name type="scientific">Capsicum annuum</name>
    <name type="common">Capsicum pepper</name>
    <dbReference type="NCBI Taxonomy" id="4072"/>
    <lineage>
        <taxon>Eukaryota</taxon>
        <taxon>Viridiplantae</taxon>
        <taxon>Streptophyta</taxon>
        <taxon>Embryophyta</taxon>
        <taxon>Tracheophyta</taxon>
        <taxon>Spermatophyta</taxon>
        <taxon>Magnoliopsida</taxon>
        <taxon>eudicotyledons</taxon>
        <taxon>Gunneridae</taxon>
        <taxon>Pentapetalae</taxon>
        <taxon>asterids</taxon>
        <taxon>lamiids</taxon>
        <taxon>Solanales</taxon>
        <taxon>Solanaceae</taxon>
        <taxon>Solanoideae</taxon>
        <taxon>Capsiceae</taxon>
        <taxon>Capsicum</taxon>
    </lineage>
</organism>
<reference evidence="2 3" key="1">
    <citation type="journal article" date="2014" name="Nat. Genet.">
        <title>Genome sequence of the hot pepper provides insights into the evolution of pungency in Capsicum species.</title>
        <authorList>
            <person name="Kim S."/>
            <person name="Park M."/>
            <person name="Yeom S.I."/>
            <person name="Kim Y.M."/>
            <person name="Lee J.M."/>
            <person name="Lee H.A."/>
            <person name="Seo E."/>
            <person name="Choi J."/>
            <person name="Cheong K."/>
            <person name="Kim K.T."/>
            <person name="Jung K."/>
            <person name="Lee G.W."/>
            <person name="Oh S.K."/>
            <person name="Bae C."/>
            <person name="Kim S.B."/>
            <person name="Lee H.Y."/>
            <person name="Kim S.Y."/>
            <person name="Kim M.S."/>
            <person name="Kang B.C."/>
            <person name="Jo Y.D."/>
            <person name="Yang H.B."/>
            <person name="Jeong H.J."/>
            <person name="Kang W.H."/>
            <person name="Kwon J.K."/>
            <person name="Shin C."/>
            <person name="Lim J.Y."/>
            <person name="Park J.H."/>
            <person name="Huh J.H."/>
            <person name="Kim J.S."/>
            <person name="Kim B.D."/>
            <person name="Cohen O."/>
            <person name="Paran I."/>
            <person name="Suh M.C."/>
            <person name="Lee S.B."/>
            <person name="Kim Y.K."/>
            <person name="Shin Y."/>
            <person name="Noh S.J."/>
            <person name="Park J."/>
            <person name="Seo Y.S."/>
            <person name="Kwon S.Y."/>
            <person name="Kim H.A."/>
            <person name="Park J.M."/>
            <person name="Kim H.J."/>
            <person name="Choi S.B."/>
            <person name="Bosland P.W."/>
            <person name="Reeves G."/>
            <person name="Jo S.H."/>
            <person name="Lee B.W."/>
            <person name="Cho H.T."/>
            <person name="Choi H.S."/>
            <person name="Lee M.S."/>
            <person name="Yu Y."/>
            <person name="Do Choi Y."/>
            <person name="Park B.S."/>
            <person name="van Deynze A."/>
            <person name="Ashrafi H."/>
            <person name="Hill T."/>
            <person name="Kim W.T."/>
            <person name="Pai H.S."/>
            <person name="Ahn H.K."/>
            <person name="Yeam I."/>
            <person name="Giovannoni J.J."/>
            <person name="Rose J.K."/>
            <person name="Sorensen I."/>
            <person name="Lee S.J."/>
            <person name="Kim R.W."/>
            <person name="Choi I.Y."/>
            <person name="Choi B.S."/>
            <person name="Lim J.S."/>
            <person name="Lee Y.H."/>
            <person name="Choi D."/>
        </authorList>
    </citation>
    <scope>NUCLEOTIDE SEQUENCE [LARGE SCALE GENOMIC DNA]</scope>
    <source>
        <strain evidence="3">cv. CM334</strain>
    </source>
</reference>